<accession>A0ABP7SZ13</accession>
<proteinExistence type="predicted"/>
<organism evidence="3 4">
    <name type="scientific">Allokutzneria multivorans</name>
    <dbReference type="NCBI Taxonomy" id="1142134"/>
    <lineage>
        <taxon>Bacteria</taxon>
        <taxon>Bacillati</taxon>
        <taxon>Actinomycetota</taxon>
        <taxon>Actinomycetes</taxon>
        <taxon>Pseudonocardiales</taxon>
        <taxon>Pseudonocardiaceae</taxon>
        <taxon>Allokutzneria</taxon>
    </lineage>
</organism>
<keyword evidence="1" id="KW-0328">Glycosyltransferase</keyword>
<evidence type="ECO:0000256" key="1">
    <source>
        <dbReference type="ARBA" id="ARBA00022676"/>
    </source>
</evidence>
<evidence type="ECO:0000313" key="4">
    <source>
        <dbReference type="Proteomes" id="UP001501747"/>
    </source>
</evidence>
<protein>
    <submittedName>
        <fullName evidence="3">WecB/TagA/CpsF family glycosyltransferase</fullName>
    </submittedName>
</protein>
<dbReference type="Proteomes" id="UP001501747">
    <property type="component" value="Unassembled WGS sequence"/>
</dbReference>
<keyword evidence="2" id="KW-0808">Transferase</keyword>
<comment type="caution">
    <text evidence="3">The sequence shown here is derived from an EMBL/GenBank/DDBJ whole genome shotgun (WGS) entry which is preliminary data.</text>
</comment>
<dbReference type="EMBL" id="BAABAL010000017">
    <property type="protein sequence ID" value="GAA4018489.1"/>
    <property type="molecule type" value="Genomic_DNA"/>
</dbReference>
<evidence type="ECO:0000256" key="2">
    <source>
        <dbReference type="ARBA" id="ARBA00022679"/>
    </source>
</evidence>
<reference evidence="4" key="1">
    <citation type="journal article" date="2019" name="Int. J. Syst. Evol. Microbiol.">
        <title>The Global Catalogue of Microorganisms (GCM) 10K type strain sequencing project: providing services to taxonomists for standard genome sequencing and annotation.</title>
        <authorList>
            <consortium name="The Broad Institute Genomics Platform"/>
            <consortium name="The Broad Institute Genome Sequencing Center for Infectious Disease"/>
            <person name="Wu L."/>
            <person name="Ma J."/>
        </authorList>
    </citation>
    <scope>NUCLEOTIDE SEQUENCE [LARGE SCALE GENOMIC DNA]</scope>
    <source>
        <strain evidence="4">JCM 17342</strain>
    </source>
</reference>
<dbReference type="CDD" id="cd06533">
    <property type="entry name" value="Glyco_transf_WecG_TagA"/>
    <property type="match status" value="1"/>
</dbReference>
<dbReference type="InterPro" id="IPR004629">
    <property type="entry name" value="WecG_TagA_CpsF"/>
</dbReference>
<dbReference type="Pfam" id="PF03808">
    <property type="entry name" value="Glyco_tran_WecG"/>
    <property type="match status" value="1"/>
</dbReference>
<evidence type="ECO:0000313" key="3">
    <source>
        <dbReference type="EMBL" id="GAA4018489.1"/>
    </source>
</evidence>
<dbReference type="PANTHER" id="PTHR34136">
    <property type="match status" value="1"/>
</dbReference>
<name>A0ABP7SZ13_9PSEU</name>
<sequence length="250" mass="26553">MRTDIPTVPILGVRVAKLTEQAALAEVKRLFEGPSASVVAYANAHSLNVACANARYRRVLEDAALVLNDGSGLAIAAKLLGQAFPANLNGTDFTPKILREAADRGAAVYLLGGEAGIAEAAGEKLVAAIPGLKIAGTEHGFSQDVEAVVGRIRASGAEVLVVAMGNPAQELWLDRYLTATGARLGVAVGAFLDFTAGKVERAPAWMRRAGIEWLYRLAQEPRRLFQRYVVGNPLFLGRVLAQRLGLRRGA</sequence>
<dbReference type="NCBIfam" id="TIGR00696">
    <property type="entry name" value="wecG_tagA_cpsF"/>
    <property type="match status" value="1"/>
</dbReference>
<gene>
    <name evidence="3" type="ORF">GCM10022247_47570</name>
</gene>
<keyword evidence="4" id="KW-1185">Reference proteome</keyword>
<dbReference type="RefSeq" id="WP_344878472.1">
    <property type="nucleotide sequence ID" value="NZ_BAABAL010000017.1"/>
</dbReference>
<dbReference type="PANTHER" id="PTHR34136:SF1">
    <property type="entry name" value="UDP-N-ACETYL-D-MANNOSAMINURONIC ACID TRANSFERASE"/>
    <property type="match status" value="1"/>
</dbReference>